<dbReference type="AlphaFoldDB" id="A0A834J365"/>
<proteinExistence type="predicted"/>
<gene>
    <name evidence="1" type="ORF">HZH66_014280</name>
</gene>
<accession>A0A834J365</accession>
<dbReference type="Proteomes" id="UP000614350">
    <property type="component" value="Unassembled WGS sequence"/>
</dbReference>
<evidence type="ECO:0000313" key="2">
    <source>
        <dbReference type="Proteomes" id="UP000614350"/>
    </source>
</evidence>
<dbReference type="InterPro" id="IPR036397">
    <property type="entry name" value="RNaseH_sf"/>
</dbReference>
<protein>
    <submittedName>
        <fullName evidence="1">Uncharacterized protein</fullName>
    </submittedName>
</protein>
<dbReference type="Gene3D" id="3.30.420.10">
    <property type="entry name" value="Ribonuclease H-like superfamily/Ribonuclease H"/>
    <property type="match status" value="1"/>
</dbReference>
<dbReference type="GO" id="GO:0003676">
    <property type="term" value="F:nucleic acid binding"/>
    <property type="evidence" value="ECO:0007669"/>
    <property type="project" value="InterPro"/>
</dbReference>
<comment type="caution">
    <text evidence="1">The sequence shown here is derived from an EMBL/GenBank/DDBJ whole genome shotgun (WGS) entry which is preliminary data.</text>
</comment>
<keyword evidence="2" id="KW-1185">Reference proteome</keyword>
<organism evidence="1 2">
    <name type="scientific">Vespula vulgaris</name>
    <name type="common">Yellow jacket</name>
    <name type="synonym">Wasp</name>
    <dbReference type="NCBI Taxonomy" id="7454"/>
    <lineage>
        <taxon>Eukaryota</taxon>
        <taxon>Metazoa</taxon>
        <taxon>Ecdysozoa</taxon>
        <taxon>Arthropoda</taxon>
        <taxon>Hexapoda</taxon>
        <taxon>Insecta</taxon>
        <taxon>Pterygota</taxon>
        <taxon>Neoptera</taxon>
        <taxon>Endopterygota</taxon>
        <taxon>Hymenoptera</taxon>
        <taxon>Apocrita</taxon>
        <taxon>Aculeata</taxon>
        <taxon>Vespoidea</taxon>
        <taxon>Vespidae</taxon>
        <taxon>Vespinae</taxon>
        <taxon>Vespula</taxon>
    </lineage>
</organism>
<dbReference type="EMBL" id="JACSEA010000021">
    <property type="protein sequence ID" value="KAF7380904.1"/>
    <property type="molecule type" value="Genomic_DNA"/>
</dbReference>
<name>A0A834J365_VESVU</name>
<evidence type="ECO:0000313" key="1">
    <source>
        <dbReference type="EMBL" id="KAF7380904.1"/>
    </source>
</evidence>
<reference evidence="1" key="1">
    <citation type="journal article" date="2020" name="G3 (Bethesda)">
        <title>High-Quality Assemblies for Three Invasive Social Wasps from the &lt;i&gt;Vespula&lt;/i&gt; Genus.</title>
        <authorList>
            <person name="Harrop T.W.R."/>
            <person name="Guhlin J."/>
            <person name="McLaughlin G.M."/>
            <person name="Permina E."/>
            <person name="Stockwell P."/>
            <person name="Gilligan J."/>
            <person name="Le Lec M.F."/>
            <person name="Gruber M.A.M."/>
            <person name="Quinn O."/>
            <person name="Lovegrove M."/>
            <person name="Duncan E.J."/>
            <person name="Remnant E.J."/>
            <person name="Van Eeckhoven J."/>
            <person name="Graham B."/>
            <person name="Knapp R.A."/>
            <person name="Langford K.W."/>
            <person name="Kronenberg Z."/>
            <person name="Press M.O."/>
            <person name="Eacker S.M."/>
            <person name="Wilson-Rankin E.E."/>
            <person name="Purcell J."/>
            <person name="Lester P.J."/>
            <person name="Dearden P.K."/>
        </authorList>
    </citation>
    <scope>NUCLEOTIDE SEQUENCE</scope>
    <source>
        <strain evidence="1">Marl-1</strain>
    </source>
</reference>
<sequence length="161" mass="18759">MTFGITLYSQTNLNLIFLSQIVAKRYGEKQILNWIQKNIQPTVKHGRGGIMVWEYIAATGIGELVIISKIIDKHLCLNILKENLQKSADKLGIGSKFYFQQDCDPKHMANIMRQWSLYNTPHMLVTPPQSPNKNPIEHVWWKLEKRVKKYNITSKEHLKEI</sequence>